<sequence length="80" mass="9526">ERDTLRTQIKMFGKIYNFLFSKAAKIYNKHAILVLFIILFFISLSYTIVVFSFEYYALIKINSNNFIIFGENNCINCLFY</sequence>
<protein>
    <submittedName>
        <fullName evidence="2">Uncharacterized protein</fullName>
    </submittedName>
</protein>
<feature type="non-terminal residue" evidence="2">
    <location>
        <position position="80"/>
    </location>
</feature>
<reference evidence="2" key="1">
    <citation type="journal article" date="2014" name="Front. Microbiol.">
        <title>High frequency of phylogenetically diverse reductive dehalogenase-homologous genes in deep subseafloor sedimentary metagenomes.</title>
        <authorList>
            <person name="Kawai M."/>
            <person name="Futagami T."/>
            <person name="Toyoda A."/>
            <person name="Takaki Y."/>
            <person name="Nishi S."/>
            <person name="Hori S."/>
            <person name="Arai W."/>
            <person name="Tsubouchi T."/>
            <person name="Morono Y."/>
            <person name="Uchiyama I."/>
            <person name="Ito T."/>
            <person name="Fujiyama A."/>
            <person name="Inagaki F."/>
            <person name="Takami H."/>
        </authorList>
    </citation>
    <scope>NUCLEOTIDE SEQUENCE</scope>
    <source>
        <strain evidence="2">Expedition CK06-06</strain>
    </source>
</reference>
<feature type="transmembrane region" description="Helical" evidence="1">
    <location>
        <begin position="31"/>
        <end position="53"/>
    </location>
</feature>
<keyword evidence="1" id="KW-0812">Transmembrane</keyword>
<dbReference type="EMBL" id="BARW01014138">
    <property type="protein sequence ID" value="GAI73503.1"/>
    <property type="molecule type" value="Genomic_DNA"/>
</dbReference>
<keyword evidence="1" id="KW-0472">Membrane</keyword>
<gene>
    <name evidence="2" type="ORF">S12H4_25324</name>
</gene>
<proteinExistence type="predicted"/>
<keyword evidence="1" id="KW-1133">Transmembrane helix</keyword>
<organism evidence="2">
    <name type="scientific">marine sediment metagenome</name>
    <dbReference type="NCBI Taxonomy" id="412755"/>
    <lineage>
        <taxon>unclassified sequences</taxon>
        <taxon>metagenomes</taxon>
        <taxon>ecological metagenomes</taxon>
    </lineage>
</organism>
<feature type="non-terminal residue" evidence="2">
    <location>
        <position position="1"/>
    </location>
</feature>
<comment type="caution">
    <text evidence="2">The sequence shown here is derived from an EMBL/GenBank/DDBJ whole genome shotgun (WGS) entry which is preliminary data.</text>
</comment>
<name>X1QZ25_9ZZZZ</name>
<evidence type="ECO:0000313" key="2">
    <source>
        <dbReference type="EMBL" id="GAI73503.1"/>
    </source>
</evidence>
<accession>X1QZ25</accession>
<dbReference type="AlphaFoldDB" id="X1QZ25"/>
<evidence type="ECO:0000256" key="1">
    <source>
        <dbReference type="SAM" id="Phobius"/>
    </source>
</evidence>